<evidence type="ECO:0000256" key="7">
    <source>
        <dbReference type="SAM" id="Phobius"/>
    </source>
</evidence>
<feature type="domain" description="ABC transmembrane type-1" evidence="9">
    <location>
        <begin position="29"/>
        <end position="308"/>
    </location>
</feature>
<feature type="transmembrane region" description="Helical" evidence="7">
    <location>
        <begin position="135"/>
        <end position="157"/>
    </location>
</feature>
<sequence length="590" mass="62958">MQPRFSALSLLLKDKELARMVGPYRSALWTVLALSVVLNILLLAGSIYLMLVYDSVLPSHNLATLAGLFLMVALVYGFQAMLDTMRARIMGDVANALERPLSARVQQAMFRSSLSSAAGAGDPLQPMRDLDHVRAFLGGSGPMTLLDLPWVIFFLLILSLLHVYLGLTALLGAIALFGLTLFTDRATRDPVRTLAEVTGQRQALAADNVRHVELLASMGMRGVMLERWAGINRQFQWAQTRLSETTGALGGVSKTGRMFLQSLLLSVGAVLVIRGEASGGAIFASSVLGSRALAPVDQLIGNWRSFVSARQGWFRLTELLSRCPAENGISTTLPPPVREVQAEQLVIVPPGTQTLAAHGLDFSLAAGSAMGVIGPSAAGKSSFVRALIGVWPPVRGCVRLDGAALDQWDRDRLGRHIGYLPQTVELLEGSVAENIARFDPAAPSEAVVAAAIAAGCHDMIVRLPQGYETRVGRDGISLSAGQRQRIALARALFGDPFLVVLDEPNSNLDAEGEAALEAAIAGIRQRNGIAVVVSHRPSILAGVDRIMFMRHGRMEGFGPKDEILARFVSGQAAPVAIDGGRPAHAARAKG</sequence>
<accession>A0ABQ1FCU4</accession>
<dbReference type="InterPro" id="IPR003593">
    <property type="entry name" value="AAA+_ATPase"/>
</dbReference>
<evidence type="ECO:0000313" key="10">
    <source>
        <dbReference type="EMBL" id="GGA07053.1"/>
    </source>
</evidence>
<dbReference type="Pfam" id="PF00664">
    <property type="entry name" value="ABC_membrane"/>
    <property type="match status" value="1"/>
</dbReference>
<name>A0ABQ1FCU4_SPHSA</name>
<evidence type="ECO:0000313" key="11">
    <source>
        <dbReference type="Proteomes" id="UP000628109"/>
    </source>
</evidence>
<dbReference type="PANTHER" id="PTHR24221">
    <property type="entry name" value="ATP-BINDING CASSETTE SUB-FAMILY B"/>
    <property type="match status" value="1"/>
</dbReference>
<evidence type="ECO:0000259" key="9">
    <source>
        <dbReference type="PROSITE" id="PS50929"/>
    </source>
</evidence>
<dbReference type="InterPro" id="IPR036640">
    <property type="entry name" value="ABC1_TM_sf"/>
</dbReference>
<dbReference type="InterPro" id="IPR011527">
    <property type="entry name" value="ABC1_TM_dom"/>
</dbReference>
<dbReference type="EMBL" id="BMDU01000015">
    <property type="protein sequence ID" value="GGA07053.1"/>
    <property type="molecule type" value="Genomic_DNA"/>
</dbReference>
<feature type="domain" description="ABC transporter" evidence="8">
    <location>
        <begin position="340"/>
        <end position="576"/>
    </location>
</feature>
<feature type="transmembrane region" description="Helical" evidence="7">
    <location>
        <begin position="163"/>
        <end position="182"/>
    </location>
</feature>
<keyword evidence="11" id="KW-1185">Reference proteome</keyword>
<dbReference type="Gene3D" id="3.40.50.300">
    <property type="entry name" value="P-loop containing nucleotide triphosphate hydrolases"/>
    <property type="match status" value="1"/>
</dbReference>
<evidence type="ECO:0000256" key="6">
    <source>
        <dbReference type="ARBA" id="ARBA00023136"/>
    </source>
</evidence>
<evidence type="ECO:0000259" key="8">
    <source>
        <dbReference type="PROSITE" id="PS50893"/>
    </source>
</evidence>
<dbReference type="PROSITE" id="PS50893">
    <property type="entry name" value="ABC_TRANSPORTER_2"/>
    <property type="match status" value="1"/>
</dbReference>
<dbReference type="SUPFAM" id="SSF90123">
    <property type="entry name" value="ABC transporter transmembrane region"/>
    <property type="match status" value="1"/>
</dbReference>
<dbReference type="Proteomes" id="UP000628109">
    <property type="component" value="Unassembled WGS sequence"/>
</dbReference>
<comment type="caution">
    <text evidence="10">The sequence shown here is derived from an EMBL/GenBank/DDBJ whole genome shotgun (WGS) entry which is preliminary data.</text>
</comment>
<dbReference type="SUPFAM" id="SSF52540">
    <property type="entry name" value="P-loop containing nucleoside triphosphate hydrolases"/>
    <property type="match status" value="1"/>
</dbReference>
<dbReference type="InterPro" id="IPR039421">
    <property type="entry name" value="Type_1_exporter"/>
</dbReference>
<dbReference type="RefSeq" id="WP_065846300.1">
    <property type="nucleotide sequence ID" value="NZ_BMDU01000015.1"/>
</dbReference>
<protein>
    <submittedName>
        <fullName evidence="10">Type I secretion protein</fullName>
    </submittedName>
</protein>
<evidence type="ECO:0000256" key="1">
    <source>
        <dbReference type="ARBA" id="ARBA00004651"/>
    </source>
</evidence>
<dbReference type="InterPro" id="IPR003439">
    <property type="entry name" value="ABC_transporter-like_ATP-bd"/>
</dbReference>
<comment type="subcellular location">
    <subcellularLocation>
        <location evidence="1">Cell membrane</location>
        <topology evidence="1">Multi-pass membrane protein</topology>
    </subcellularLocation>
</comment>
<dbReference type="NCBIfam" id="TIGR01842">
    <property type="entry name" value="type_I_sec_PrtD"/>
    <property type="match status" value="1"/>
</dbReference>
<evidence type="ECO:0000256" key="5">
    <source>
        <dbReference type="ARBA" id="ARBA00022989"/>
    </source>
</evidence>
<dbReference type="InterPro" id="IPR027417">
    <property type="entry name" value="P-loop_NTPase"/>
</dbReference>
<reference evidence="11" key="1">
    <citation type="journal article" date="2019" name="Int. J. Syst. Evol. Microbiol.">
        <title>The Global Catalogue of Microorganisms (GCM) 10K type strain sequencing project: providing services to taxonomists for standard genome sequencing and annotation.</title>
        <authorList>
            <consortium name="The Broad Institute Genomics Platform"/>
            <consortium name="The Broad Institute Genome Sequencing Center for Infectious Disease"/>
            <person name="Wu L."/>
            <person name="Ma J."/>
        </authorList>
    </citation>
    <scope>NUCLEOTIDE SEQUENCE [LARGE SCALE GENOMIC DNA]</scope>
    <source>
        <strain evidence="11">CCM 7327</strain>
    </source>
</reference>
<proteinExistence type="predicted"/>
<keyword evidence="5 7" id="KW-1133">Transmembrane helix</keyword>
<feature type="transmembrane region" description="Helical" evidence="7">
    <location>
        <begin position="27"/>
        <end position="50"/>
    </location>
</feature>
<dbReference type="SMART" id="SM00382">
    <property type="entry name" value="AAA"/>
    <property type="match status" value="1"/>
</dbReference>
<dbReference type="PROSITE" id="PS00211">
    <property type="entry name" value="ABC_TRANSPORTER_1"/>
    <property type="match status" value="1"/>
</dbReference>
<feature type="transmembrane region" description="Helical" evidence="7">
    <location>
        <begin position="62"/>
        <end position="82"/>
    </location>
</feature>
<dbReference type="PROSITE" id="PS50929">
    <property type="entry name" value="ABC_TM1F"/>
    <property type="match status" value="1"/>
</dbReference>
<evidence type="ECO:0000256" key="3">
    <source>
        <dbReference type="ARBA" id="ARBA00022741"/>
    </source>
</evidence>
<evidence type="ECO:0000256" key="4">
    <source>
        <dbReference type="ARBA" id="ARBA00022840"/>
    </source>
</evidence>
<organism evidence="10 11">
    <name type="scientific">Sphingobium fuliginis (strain ATCC 27551)</name>
    <dbReference type="NCBI Taxonomy" id="336203"/>
    <lineage>
        <taxon>Bacteria</taxon>
        <taxon>Pseudomonadati</taxon>
        <taxon>Pseudomonadota</taxon>
        <taxon>Alphaproteobacteria</taxon>
        <taxon>Sphingomonadales</taxon>
        <taxon>Sphingomonadaceae</taxon>
        <taxon>Sphingobium</taxon>
    </lineage>
</organism>
<dbReference type="InterPro" id="IPR017871">
    <property type="entry name" value="ABC_transporter-like_CS"/>
</dbReference>
<dbReference type="PANTHER" id="PTHR24221:SF248">
    <property type="entry name" value="ABC TRANSPORTER TRANSMEMBRANE REGION"/>
    <property type="match status" value="1"/>
</dbReference>
<keyword evidence="3" id="KW-0547">Nucleotide-binding</keyword>
<dbReference type="Gene3D" id="1.20.1560.10">
    <property type="entry name" value="ABC transporter type 1, transmembrane domain"/>
    <property type="match status" value="1"/>
</dbReference>
<keyword evidence="6 7" id="KW-0472">Membrane</keyword>
<keyword evidence="2 7" id="KW-0812">Transmembrane</keyword>
<dbReference type="InterPro" id="IPR010128">
    <property type="entry name" value="ATPase_T1SS_PrtD-like"/>
</dbReference>
<evidence type="ECO:0000256" key="2">
    <source>
        <dbReference type="ARBA" id="ARBA00022692"/>
    </source>
</evidence>
<dbReference type="Pfam" id="PF00005">
    <property type="entry name" value="ABC_tran"/>
    <property type="match status" value="1"/>
</dbReference>
<keyword evidence="4" id="KW-0067">ATP-binding</keyword>
<gene>
    <name evidence="10" type="ORF">GCM10019071_42080</name>
</gene>